<protein>
    <submittedName>
        <fullName evidence="1">Uncharacterized protein</fullName>
    </submittedName>
</protein>
<evidence type="ECO:0000313" key="1">
    <source>
        <dbReference type="EMBL" id="RXH75768.1"/>
    </source>
</evidence>
<dbReference type="EMBL" id="RDQH01000341">
    <property type="protein sequence ID" value="RXH75768.1"/>
    <property type="molecule type" value="Genomic_DNA"/>
</dbReference>
<proteinExistence type="predicted"/>
<keyword evidence="2" id="KW-1185">Reference proteome</keyword>
<dbReference type="AlphaFoldDB" id="A0A498HVZ1"/>
<reference evidence="1 2" key="1">
    <citation type="submission" date="2018-10" db="EMBL/GenBank/DDBJ databases">
        <title>A high-quality apple genome assembly.</title>
        <authorList>
            <person name="Hu J."/>
        </authorList>
    </citation>
    <scope>NUCLEOTIDE SEQUENCE [LARGE SCALE GENOMIC DNA]</scope>
    <source>
        <strain evidence="2">cv. HFTH1</strain>
        <tissue evidence="1">Young leaf</tissue>
    </source>
</reference>
<name>A0A498HVZ1_MALDO</name>
<evidence type="ECO:0000313" key="2">
    <source>
        <dbReference type="Proteomes" id="UP000290289"/>
    </source>
</evidence>
<dbReference type="Proteomes" id="UP000290289">
    <property type="component" value="Chromosome 15"/>
</dbReference>
<sequence>MGNHPLPLLPLPRLPPQLLGLKGPSQAVTFRPGFHHIPGPFHHRSTVLSVLGLPFPHSFVFGNSRVTSQRVTHPGSALASFSINFRVPTEPEANELPKGLVIGRDGNIHLRITPMGDVGCYNPPSLGGPTSSSAHFRPGIGSNTICLVVKLLWLLQVQFLQTFGIES</sequence>
<comment type="caution">
    <text evidence="1">The sequence shown here is derived from an EMBL/GenBank/DDBJ whole genome shotgun (WGS) entry which is preliminary data.</text>
</comment>
<gene>
    <name evidence="1" type="ORF">DVH24_039467</name>
</gene>
<accession>A0A498HVZ1</accession>
<organism evidence="1 2">
    <name type="scientific">Malus domestica</name>
    <name type="common">Apple</name>
    <name type="synonym">Pyrus malus</name>
    <dbReference type="NCBI Taxonomy" id="3750"/>
    <lineage>
        <taxon>Eukaryota</taxon>
        <taxon>Viridiplantae</taxon>
        <taxon>Streptophyta</taxon>
        <taxon>Embryophyta</taxon>
        <taxon>Tracheophyta</taxon>
        <taxon>Spermatophyta</taxon>
        <taxon>Magnoliopsida</taxon>
        <taxon>eudicotyledons</taxon>
        <taxon>Gunneridae</taxon>
        <taxon>Pentapetalae</taxon>
        <taxon>rosids</taxon>
        <taxon>fabids</taxon>
        <taxon>Rosales</taxon>
        <taxon>Rosaceae</taxon>
        <taxon>Amygdaloideae</taxon>
        <taxon>Maleae</taxon>
        <taxon>Malus</taxon>
    </lineage>
</organism>